<dbReference type="NCBIfam" id="TIGR02937">
    <property type="entry name" value="sigma70-ECF"/>
    <property type="match status" value="1"/>
</dbReference>
<dbReference type="InterPro" id="IPR013324">
    <property type="entry name" value="RNA_pol_sigma_r3/r4-like"/>
</dbReference>
<dbReference type="Gene3D" id="1.10.10.10">
    <property type="entry name" value="Winged helix-like DNA-binding domain superfamily/Winged helix DNA-binding domain"/>
    <property type="match status" value="1"/>
</dbReference>
<dbReference type="PANTHER" id="PTHR43133:SF51">
    <property type="entry name" value="RNA POLYMERASE SIGMA FACTOR"/>
    <property type="match status" value="1"/>
</dbReference>
<feature type="domain" description="RNA polymerase sigma factor 70 region 4 type 2" evidence="6">
    <location>
        <begin position="81"/>
        <end position="131"/>
    </location>
</feature>
<sequence length="150" mass="17551">MVYKLALSQMKNTANAEDICQDVFCKFLQKGSEIRNEASIKAWLIRVTINSCKSIFRSGWFKKTVPLEEELEFDQQEKSDVYYAMLELPQKYRAVIHLFYYEELTVREIAEVLQVKESTVRSQLHRGRELLKELLKGGYEDVSGMVQESQ</sequence>
<accession>A0A9D1LVX2</accession>
<dbReference type="SUPFAM" id="SSF88946">
    <property type="entry name" value="Sigma2 domain of RNA polymerase sigma factors"/>
    <property type="match status" value="1"/>
</dbReference>
<feature type="domain" description="RNA polymerase sigma-70 region 2" evidence="5">
    <location>
        <begin position="1"/>
        <end position="59"/>
    </location>
</feature>
<gene>
    <name evidence="7" type="ORF">IAB04_06760</name>
</gene>
<evidence type="ECO:0000313" key="7">
    <source>
        <dbReference type="EMBL" id="HIU49049.1"/>
    </source>
</evidence>
<dbReference type="GO" id="GO:0003677">
    <property type="term" value="F:DNA binding"/>
    <property type="evidence" value="ECO:0007669"/>
    <property type="project" value="InterPro"/>
</dbReference>
<dbReference type="Pfam" id="PF08281">
    <property type="entry name" value="Sigma70_r4_2"/>
    <property type="match status" value="1"/>
</dbReference>
<dbReference type="InterPro" id="IPR013249">
    <property type="entry name" value="RNA_pol_sigma70_r4_t2"/>
</dbReference>
<reference evidence="7" key="2">
    <citation type="journal article" date="2021" name="PeerJ">
        <title>Extensive microbial diversity within the chicken gut microbiome revealed by metagenomics and culture.</title>
        <authorList>
            <person name="Gilroy R."/>
            <person name="Ravi A."/>
            <person name="Getino M."/>
            <person name="Pursley I."/>
            <person name="Horton D.L."/>
            <person name="Alikhan N.F."/>
            <person name="Baker D."/>
            <person name="Gharbi K."/>
            <person name="Hall N."/>
            <person name="Watson M."/>
            <person name="Adriaenssens E.M."/>
            <person name="Foster-Nyarko E."/>
            <person name="Jarju S."/>
            <person name="Secka A."/>
            <person name="Antonio M."/>
            <person name="Oren A."/>
            <person name="Chaudhuri R.R."/>
            <person name="La Ragione R."/>
            <person name="Hildebrand F."/>
            <person name="Pallen M.J."/>
        </authorList>
    </citation>
    <scope>NUCLEOTIDE SEQUENCE</scope>
    <source>
        <strain evidence="7">ChiSjej4B22-9803</strain>
    </source>
</reference>
<dbReference type="InterPro" id="IPR013325">
    <property type="entry name" value="RNA_pol_sigma_r2"/>
</dbReference>
<dbReference type="PANTHER" id="PTHR43133">
    <property type="entry name" value="RNA POLYMERASE ECF-TYPE SIGMA FACTO"/>
    <property type="match status" value="1"/>
</dbReference>
<dbReference type="SUPFAM" id="SSF88659">
    <property type="entry name" value="Sigma3 and sigma4 domains of RNA polymerase sigma factors"/>
    <property type="match status" value="1"/>
</dbReference>
<evidence type="ECO:0000259" key="6">
    <source>
        <dbReference type="Pfam" id="PF08281"/>
    </source>
</evidence>
<evidence type="ECO:0000256" key="2">
    <source>
        <dbReference type="ARBA" id="ARBA00023015"/>
    </source>
</evidence>
<evidence type="ECO:0000256" key="4">
    <source>
        <dbReference type="ARBA" id="ARBA00023163"/>
    </source>
</evidence>
<comment type="caution">
    <text evidence="7">The sequence shown here is derived from an EMBL/GenBank/DDBJ whole genome shotgun (WGS) entry which is preliminary data.</text>
</comment>
<dbReference type="Gene3D" id="1.10.1740.10">
    <property type="match status" value="1"/>
</dbReference>
<protein>
    <submittedName>
        <fullName evidence="7">Sigma-70 family RNA polymerase sigma factor</fullName>
    </submittedName>
</protein>
<evidence type="ECO:0000313" key="8">
    <source>
        <dbReference type="Proteomes" id="UP000824111"/>
    </source>
</evidence>
<dbReference type="Pfam" id="PF04542">
    <property type="entry name" value="Sigma70_r2"/>
    <property type="match status" value="1"/>
</dbReference>
<comment type="similarity">
    <text evidence="1">Belongs to the sigma-70 factor family. ECF subfamily.</text>
</comment>
<reference evidence="7" key="1">
    <citation type="submission" date="2020-10" db="EMBL/GenBank/DDBJ databases">
        <authorList>
            <person name="Gilroy R."/>
        </authorList>
    </citation>
    <scope>NUCLEOTIDE SEQUENCE</scope>
    <source>
        <strain evidence="7">ChiSjej4B22-9803</strain>
    </source>
</reference>
<dbReference type="InterPro" id="IPR039425">
    <property type="entry name" value="RNA_pol_sigma-70-like"/>
</dbReference>
<dbReference type="InterPro" id="IPR036388">
    <property type="entry name" value="WH-like_DNA-bd_sf"/>
</dbReference>
<organism evidence="7 8">
    <name type="scientific">Candidatus Avimonoglobus intestinipullorum</name>
    <dbReference type="NCBI Taxonomy" id="2840699"/>
    <lineage>
        <taxon>Bacteria</taxon>
        <taxon>Bacillati</taxon>
        <taxon>Bacillota</taxon>
        <taxon>Clostridia</taxon>
        <taxon>Eubacteriales</taxon>
        <taxon>Candidatus Avimonoglobus</taxon>
    </lineage>
</organism>
<evidence type="ECO:0000256" key="1">
    <source>
        <dbReference type="ARBA" id="ARBA00010641"/>
    </source>
</evidence>
<dbReference type="EMBL" id="DVND01000172">
    <property type="protein sequence ID" value="HIU49049.1"/>
    <property type="molecule type" value="Genomic_DNA"/>
</dbReference>
<dbReference type="CDD" id="cd06171">
    <property type="entry name" value="Sigma70_r4"/>
    <property type="match status" value="1"/>
</dbReference>
<name>A0A9D1LVX2_9FIRM</name>
<keyword evidence="3" id="KW-0731">Sigma factor</keyword>
<keyword evidence="2" id="KW-0805">Transcription regulation</keyword>
<evidence type="ECO:0000259" key="5">
    <source>
        <dbReference type="Pfam" id="PF04542"/>
    </source>
</evidence>
<dbReference type="InterPro" id="IPR014284">
    <property type="entry name" value="RNA_pol_sigma-70_dom"/>
</dbReference>
<evidence type="ECO:0000256" key="3">
    <source>
        <dbReference type="ARBA" id="ARBA00023082"/>
    </source>
</evidence>
<dbReference type="GO" id="GO:0006352">
    <property type="term" value="P:DNA-templated transcription initiation"/>
    <property type="evidence" value="ECO:0007669"/>
    <property type="project" value="InterPro"/>
</dbReference>
<dbReference type="Proteomes" id="UP000824111">
    <property type="component" value="Unassembled WGS sequence"/>
</dbReference>
<dbReference type="AlphaFoldDB" id="A0A9D1LVX2"/>
<dbReference type="GO" id="GO:0016987">
    <property type="term" value="F:sigma factor activity"/>
    <property type="evidence" value="ECO:0007669"/>
    <property type="project" value="UniProtKB-KW"/>
</dbReference>
<keyword evidence="4" id="KW-0804">Transcription</keyword>
<proteinExistence type="inferred from homology"/>
<dbReference type="InterPro" id="IPR007627">
    <property type="entry name" value="RNA_pol_sigma70_r2"/>
</dbReference>